<accession>E0NFR1</accession>
<evidence type="ECO:0000313" key="2">
    <source>
        <dbReference type="Proteomes" id="UP000004470"/>
    </source>
</evidence>
<reference evidence="1" key="1">
    <citation type="submission" date="2010-07" db="EMBL/GenBank/DDBJ databases">
        <authorList>
            <person name="Muzny D."/>
            <person name="Qin X."/>
            <person name="Deng J."/>
            <person name="Jiang H."/>
            <person name="Liu Y."/>
            <person name="Qu J."/>
            <person name="Song X.-Z."/>
            <person name="Zhang L."/>
            <person name="Thornton R."/>
            <person name="Coyle M."/>
            <person name="Francisco L."/>
            <person name="Jackson L."/>
            <person name="Javaid M."/>
            <person name="Korchina V."/>
            <person name="Kovar C."/>
            <person name="Mata R."/>
            <person name="Mathew T."/>
            <person name="Ngo R."/>
            <person name="Nguyen L."/>
            <person name="Nguyen N."/>
            <person name="Okwuonu G."/>
            <person name="Ongeri F."/>
            <person name="Pham C."/>
            <person name="Simmons D."/>
            <person name="Wilczek-Boney K."/>
            <person name="Hale W."/>
            <person name="Jakkamsetti A."/>
            <person name="Pham P."/>
            <person name="Ruth R."/>
            <person name="San Lucas F."/>
            <person name="Warren J."/>
            <person name="Zhang J."/>
            <person name="Zhao Z."/>
            <person name="Zhou C."/>
            <person name="Zhu D."/>
            <person name="Lee S."/>
            <person name="Bess C."/>
            <person name="Blankenburg K."/>
            <person name="Forbes L."/>
            <person name="Fu Q."/>
            <person name="Gubbala S."/>
            <person name="Hirani K."/>
            <person name="Jayaseelan J.C."/>
            <person name="Lara F."/>
            <person name="Munidasa M."/>
            <person name="Palculict T."/>
            <person name="Patil S."/>
            <person name="Pu L.-L."/>
            <person name="Saada N."/>
            <person name="Tang L."/>
            <person name="Weissenberger G."/>
            <person name="Zhu Y."/>
            <person name="Hemphill L."/>
            <person name="Shang Y."/>
            <person name="Youmans B."/>
            <person name="Ayvaz T."/>
            <person name="Ross M."/>
            <person name="Santibanez J."/>
            <person name="Aqrawi P."/>
            <person name="Gross S."/>
            <person name="Joshi V."/>
            <person name="Fowler G."/>
            <person name="Nazareth L."/>
            <person name="Reid J."/>
            <person name="Worley K."/>
            <person name="Petrosino J."/>
            <person name="Highlander S."/>
            <person name="Gibbs R."/>
        </authorList>
    </citation>
    <scope>NUCLEOTIDE SEQUENCE [LARGE SCALE GENOMIC DNA]</scope>
    <source>
        <strain evidence="1">DSM 20284</strain>
    </source>
</reference>
<protein>
    <submittedName>
        <fullName evidence="1">Uncharacterized protein</fullName>
    </submittedName>
</protein>
<gene>
    <name evidence="1" type="ORF">HMPREF0623_0666</name>
</gene>
<dbReference type="GO" id="GO:0016787">
    <property type="term" value="F:hydrolase activity"/>
    <property type="evidence" value="ECO:0007669"/>
    <property type="project" value="InterPro"/>
</dbReference>
<name>E0NFR1_PEDAC</name>
<sequence length="215" mass="25437">MKKSRESNEEDDNLNFFTADTHFFHKELLKDHDFAPRDFTNINAMHEAIIKNWNQRVTDRDVVYHLGDIALNFVRPEKKAHEEVYELLKRLNGRLVLIKGNHDSRSLFKYLSKHNYLVNGKPKFEFHSVGTIIKMNHRQLIMSHYPIMLGIVQQVINLHGHIHHYSVNIKENINVGVDTPEKDYLDYRIPFGAPFSESDIEQMIDGKRIDFKKRR</sequence>
<dbReference type="Gene3D" id="3.60.21.10">
    <property type="match status" value="1"/>
</dbReference>
<proteinExistence type="predicted"/>
<dbReference type="Proteomes" id="UP000004470">
    <property type="component" value="Unassembled WGS sequence"/>
</dbReference>
<dbReference type="EMBL" id="AEEG01000003">
    <property type="protein sequence ID" value="EFL95630.1"/>
    <property type="molecule type" value="Genomic_DNA"/>
</dbReference>
<dbReference type="eggNOG" id="COG4186">
    <property type="taxonomic scope" value="Bacteria"/>
</dbReference>
<dbReference type="SUPFAM" id="SSF56300">
    <property type="entry name" value="Metallo-dependent phosphatases"/>
    <property type="match status" value="1"/>
</dbReference>
<dbReference type="AlphaFoldDB" id="E0NFR1"/>
<comment type="caution">
    <text evidence="1">The sequence shown here is derived from an EMBL/GenBank/DDBJ whole genome shotgun (WGS) entry which is preliminary data.</text>
</comment>
<dbReference type="HOGENOM" id="CLU_092313_3_0_9"/>
<evidence type="ECO:0000313" key="1">
    <source>
        <dbReference type="EMBL" id="EFL95630.1"/>
    </source>
</evidence>
<dbReference type="InterPro" id="IPR029052">
    <property type="entry name" value="Metallo-depent_PP-like"/>
</dbReference>
<keyword evidence="2" id="KW-1185">Reference proteome</keyword>
<organism evidence="1 2">
    <name type="scientific">Pediococcus acidilactici DSM 20284</name>
    <dbReference type="NCBI Taxonomy" id="862514"/>
    <lineage>
        <taxon>Bacteria</taxon>
        <taxon>Bacillati</taxon>
        <taxon>Bacillota</taxon>
        <taxon>Bacilli</taxon>
        <taxon>Lactobacillales</taxon>
        <taxon>Lactobacillaceae</taxon>
        <taxon>Pediococcus</taxon>
        <taxon>Pediococcus acidilactici group</taxon>
    </lineage>
</organism>